<name>A0ABN9ADC9_9NEOB</name>
<dbReference type="Proteomes" id="UP001162483">
    <property type="component" value="Unassembled WGS sequence"/>
</dbReference>
<evidence type="ECO:0000313" key="1">
    <source>
        <dbReference type="EMBL" id="CAI9532820.1"/>
    </source>
</evidence>
<protein>
    <submittedName>
        <fullName evidence="1">Uncharacterized protein</fullName>
    </submittedName>
</protein>
<organism evidence="1 2">
    <name type="scientific">Staurois parvus</name>
    <dbReference type="NCBI Taxonomy" id="386267"/>
    <lineage>
        <taxon>Eukaryota</taxon>
        <taxon>Metazoa</taxon>
        <taxon>Chordata</taxon>
        <taxon>Craniata</taxon>
        <taxon>Vertebrata</taxon>
        <taxon>Euteleostomi</taxon>
        <taxon>Amphibia</taxon>
        <taxon>Batrachia</taxon>
        <taxon>Anura</taxon>
        <taxon>Neobatrachia</taxon>
        <taxon>Ranoidea</taxon>
        <taxon>Ranidae</taxon>
        <taxon>Staurois</taxon>
    </lineage>
</organism>
<reference evidence="1" key="1">
    <citation type="submission" date="2023-05" db="EMBL/GenBank/DDBJ databases">
        <authorList>
            <person name="Stuckert A."/>
        </authorList>
    </citation>
    <scope>NUCLEOTIDE SEQUENCE</scope>
</reference>
<gene>
    <name evidence="1" type="ORF">SPARVUS_LOCUS277022</name>
</gene>
<dbReference type="EMBL" id="CATNWA010000086">
    <property type="protein sequence ID" value="CAI9532820.1"/>
    <property type="molecule type" value="Genomic_DNA"/>
</dbReference>
<comment type="caution">
    <text evidence="1">The sequence shown here is derived from an EMBL/GenBank/DDBJ whole genome shotgun (WGS) entry which is preliminary data.</text>
</comment>
<keyword evidence="2" id="KW-1185">Reference proteome</keyword>
<evidence type="ECO:0000313" key="2">
    <source>
        <dbReference type="Proteomes" id="UP001162483"/>
    </source>
</evidence>
<accession>A0ABN9ADC9</accession>
<sequence>MWAPGCDSLRLHSQVPTEHVREALRFVNGPVVFWDLSRVPEDYRGGGGQRPFPIAVEVGAELGAGTCQIRVPAPQRCQSLMGIRP</sequence>
<proteinExistence type="predicted"/>